<evidence type="ECO:0000313" key="1">
    <source>
        <dbReference type="EMBL" id="OAD21125.1"/>
    </source>
</evidence>
<proteinExistence type="predicted"/>
<dbReference type="InterPro" id="IPR004260">
    <property type="entry name" value="Pyr-dimer_DNA_glycosylase"/>
</dbReference>
<feature type="non-terminal residue" evidence="1">
    <location>
        <position position="38"/>
    </location>
</feature>
<dbReference type="GO" id="GO:0016829">
    <property type="term" value="F:lyase activity"/>
    <property type="evidence" value="ECO:0007669"/>
    <property type="project" value="UniProtKB-KW"/>
</dbReference>
<gene>
    <name evidence="1" type="ORF">THIOM_003114</name>
</gene>
<name>A0A176RZE2_9GAMM</name>
<protein>
    <submittedName>
        <fullName evidence="1">DNA-(Apurinic or apyrimidinic site) lyase / pyrimidine dimer DNA glycosylase</fullName>
    </submittedName>
</protein>
<dbReference type="EMBL" id="LUTY01001852">
    <property type="protein sequence ID" value="OAD21125.1"/>
    <property type="molecule type" value="Genomic_DNA"/>
</dbReference>
<dbReference type="AlphaFoldDB" id="A0A176RZE2"/>
<comment type="caution">
    <text evidence="1">The sequence shown here is derived from an EMBL/GenBank/DDBJ whole genome shotgun (WGS) entry which is preliminary data.</text>
</comment>
<organism evidence="1 2">
    <name type="scientific">Candidatus Thiomargarita nelsonii</name>
    <dbReference type="NCBI Taxonomy" id="1003181"/>
    <lineage>
        <taxon>Bacteria</taxon>
        <taxon>Pseudomonadati</taxon>
        <taxon>Pseudomonadota</taxon>
        <taxon>Gammaproteobacteria</taxon>
        <taxon>Thiotrichales</taxon>
        <taxon>Thiotrichaceae</taxon>
        <taxon>Thiomargarita</taxon>
    </lineage>
</organism>
<dbReference type="Proteomes" id="UP000076962">
    <property type="component" value="Unassembled WGS sequence"/>
</dbReference>
<keyword evidence="2" id="KW-1185">Reference proteome</keyword>
<accession>A0A176RZE2</accession>
<keyword evidence="1" id="KW-0456">Lyase</keyword>
<reference evidence="1 2" key="1">
    <citation type="submission" date="2016-05" db="EMBL/GenBank/DDBJ databases">
        <title>Single-cell genome of chain-forming Candidatus Thiomargarita nelsonii and comparison to other large sulfur-oxidizing bacteria.</title>
        <authorList>
            <person name="Winkel M."/>
            <person name="Salman V."/>
            <person name="Woyke T."/>
            <person name="Schulz-Vogt H."/>
            <person name="Richter M."/>
            <person name="Flood B."/>
            <person name="Bailey J."/>
            <person name="Amann R."/>
            <person name="Mussmann M."/>
        </authorList>
    </citation>
    <scope>NUCLEOTIDE SEQUENCE [LARGE SCALE GENOMIC DNA]</scope>
    <source>
        <strain evidence="1 2">THI036</strain>
    </source>
</reference>
<dbReference type="Pfam" id="PF03013">
    <property type="entry name" value="Pyr_excise"/>
    <property type="match status" value="1"/>
</dbReference>
<sequence length="38" mass="4509">MRLWSLHPKYLDPKGLVALWRETLLAQKVLLGETRGYR</sequence>
<evidence type="ECO:0000313" key="2">
    <source>
        <dbReference type="Proteomes" id="UP000076962"/>
    </source>
</evidence>